<proteinExistence type="inferred from homology"/>
<dbReference type="GO" id="GO:0004425">
    <property type="term" value="F:indole-3-glycerol-phosphate synthase activity"/>
    <property type="evidence" value="ECO:0007669"/>
    <property type="project" value="UniProtKB-UniRule"/>
</dbReference>
<dbReference type="NCBIfam" id="NF006945">
    <property type="entry name" value="PRK09427.1"/>
    <property type="match status" value="1"/>
</dbReference>
<dbReference type="InterPro" id="IPR013798">
    <property type="entry name" value="Indole-3-glycerol_P_synth_dom"/>
</dbReference>
<dbReference type="EMBL" id="MUYB01000004">
    <property type="protein sequence ID" value="OOS07168.1"/>
    <property type="molecule type" value="Genomic_DNA"/>
</dbReference>
<evidence type="ECO:0000256" key="9">
    <source>
        <dbReference type="ARBA" id="ARBA00022822"/>
    </source>
</evidence>
<dbReference type="HAMAP" id="MF_00134_B">
    <property type="entry name" value="IGPS_B"/>
    <property type="match status" value="1"/>
</dbReference>
<evidence type="ECO:0000256" key="4">
    <source>
        <dbReference type="ARBA" id="ARBA00004696"/>
    </source>
</evidence>
<keyword evidence="11 16" id="KW-0413">Isomerase</keyword>
<comment type="catalytic activity">
    <reaction evidence="1 16">
        <text>N-(5-phospho-beta-D-ribosyl)anthranilate = 1-(2-carboxyphenylamino)-1-deoxy-D-ribulose 5-phosphate</text>
        <dbReference type="Rhea" id="RHEA:21540"/>
        <dbReference type="ChEBI" id="CHEBI:18277"/>
        <dbReference type="ChEBI" id="CHEBI:58613"/>
        <dbReference type="EC" id="5.3.1.24"/>
    </reaction>
</comment>
<evidence type="ECO:0000256" key="16">
    <source>
        <dbReference type="HAMAP-Rule" id="MF_00135"/>
    </source>
</evidence>
<feature type="domain" description="N-(5'phosphoribosyl) anthranilate isomerase (PRAI)" evidence="18">
    <location>
        <begin position="268"/>
        <end position="464"/>
    </location>
</feature>
<dbReference type="EC" id="4.1.1.48" evidence="15"/>
<evidence type="ECO:0000256" key="11">
    <source>
        <dbReference type="ARBA" id="ARBA00023235"/>
    </source>
</evidence>
<evidence type="ECO:0000256" key="2">
    <source>
        <dbReference type="ARBA" id="ARBA00001633"/>
    </source>
</evidence>
<evidence type="ECO:0000256" key="15">
    <source>
        <dbReference type="HAMAP-Rule" id="MF_00134"/>
    </source>
</evidence>
<gene>
    <name evidence="16" type="primary">trpF</name>
    <name evidence="15" type="synonym">trpC</name>
    <name evidence="19" type="ORF">B0188_01210</name>
</gene>
<evidence type="ECO:0000256" key="14">
    <source>
        <dbReference type="ARBA" id="ARBA00025592"/>
    </source>
</evidence>
<dbReference type="PROSITE" id="PS00614">
    <property type="entry name" value="IGPS"/>
    <property type="match status" value="1"/>
</dbReference>
<comment type="similarity">
    <text evidence="5">In the N-terminal section; belongs to the TrpC family.</text>
</comment>
<dbReference type="SUPFAM" id="SSF51366">
    <property type="entry name" value="Ribulose-phoshate binding barrel"/>
    <property type="match status" value="2"/>
</dbReference>
<comment type="similarity">
    <text evidence="16">Belongs to the TrpF family.</text>
</comment>
<feature type="domain" description="Indole-3-glycerol phosphate synthase" evidence="17">
    <location>
        <begin position="8"/>
        <end position="262"/>
    </location>
</feature>
<dbReference type="Gene3D" id="3.20.20.70">
    <property type="entry name" value="Aldolase class I"/>
    <property type="match status" value="2"/>
</dbReference>
<evidence type="ECO:0000256" key="6">
    <source>
        <dbReference type="ARBA" id="ARBA00009847"/>
    </source>
</evidence>
<evidence type="ECO:0000256" key="7">
    <source>
        <dbReference type="ARBA" id="ARBA00022605"/>
    </source>
</evidence>
<keyword evidence="10 15" id="KW-0057">Aromatic amino acid biosynthesis</keyword>
<evidence type="ECO:0000256" key="1">
    <source>
        <dbReference type="ARBA" id="ARBA00001164"/>
    </source>
</evidence>
<evidence type="ECO:0000259" key="17">
    <source>
        <dbReference type="Pfam" id="PF00218"/>
    </source>
</evidence>
<comment type="pathway">
    <text evidence="4 15">Amino-acid biosynthesis; L-tryptophan biosynthesis; L-tryptophan from chorismate: step 4/5.</text>
</comment>
<evidence type="ECO:0000259" key="18">
    <source>
        <dbReference type="Pfam" id="PF00697"/>
    </source>
</evidence>
<evidence type="ECO:0000256" key="3">
    <source>
        <dbReference type="ARBA" id="ARBA00004664"/>
    </source>
</evidence>
<comment type="pathway">
    <text evidence="3 16">Amino-acid biosynthesis; L-tryptophan biosynthesis; L-tryptophan from chorismate: step 3/5.</text>
</comment>
<keyword evidence="8 15" id="KW-0210">Decarboxylase</keyword>
<accession>A0A1T0BAE9</accession>
<comment type="caution">
    <text evidence="19">The sequence shown here is derived from an EMBL/GenBank/DDBJ whole genome shotgun (WGS) entry which is preliminary data.</text>
</comment>
<dbReference type="OrthoDB" id="9804217at2"/>
<evidence type="ECO:0000256" key="10">
    <source>
        <dbReference type="ARBA" id="ARBA00023141"/>
    </source>
</evidence>
<evidence type="ECO:0000256" key="13">
    <source>
        <dbReference type="ARBA" id="ARBA00023268"/>
    </source>
</evidence>
<dbReference type="HAMAP" id="MF_00135">
    <property type="entry name" value="PRAI"/>
    <property type="match status" value="1"/>
</dbReference>
<dbReference type="UniPathway" id="UPA00035">
    <property type="reaction ID" value="UER00042"/>
</dbReference>
<evidence type="ECO:0000256" key="8">
    <source>
        <dbReference type="ARBA" id="ARBA00022793"/>
    </source>
</evidence>
<dbReference type="STRING" id="123822.B0188_01210"/>
<dbReference type="CDD" id="cd00331">
    <property type="entry name" value="IGPS"/>
    <property type="match status" value="1"/>
</dbReference>
<dbReference type="FunFam" id="3.20.20.70:FF:000024">
    <property type="entry name" value="Indole-3-glycerol phosphate synthase"/>
    <property type="match status" value="1"/>
</dbReference>
<comment type="function">
    <text evidence="14">Bifunctional enzyme that catalyzes two sequential steps of tryptophan biosynthetic pathway. The first reaction is catalyzed by the isomerase, coded by the TrpF domain; the second reaction is catalyzed by the synthase, coded by the TrpC domain.</text>
</comment>
<dbReference type="InterPro" id="IPR001468">
    <property type="entry name" value="Indole-3-GlycerolPSynthase_CS"/>
</dbReference>
<dbReference type="InterPro" id="IPR013785">
    <property type="entry name" value="Aldolase_TIM"/>
</dbReference>
<keyword evidence="13" id="KW-0511">Multifunctional enzyme</keyword>
<dbReference type="AlphaFoldDB" id="A0A1T0BAE9"/>
<keyword evidence="20" id="KW-1185">Reference proteome</keyword>
<dbReference type="GO" id="GO:0000162">
    <property type="term" value="P:L-tryptophan biosynthetic process"/>
    <property type="evidence" value="ECO:0007669"/>
    <property type="project" value="UniProtKB-UniRule"/>
</dbReference>
<dbReference type="CDD" id="cd00405">
    <property type="entry name" value="PRAI"/>
    <property type="match status" value="1"/>
</dbReference>
<dbReference type="Proteomes" id="UP000190023">
    <property type="component" value="Unassembled WGS sequence"/>
</dbReference>
<name>A0A1T0BAE9_9PAST</name>
<keyword evidence="9 15" id="KW-0822">Tryptophan biosynthesis</keyword>
<dbReference type="Pfam" id="PF00218">
    <property type="entry name" value="IGPS"/>
    <property type="match status" value="1"/>
</dbReference>
<comment type="catalytic activity">
    <reaction evidence="2 15">
        <text>1-(2-carboxyphenylamino)-1-deoxy-D-ribulose 5-phosphate + H(+) = (1S,2R)-1-C-(indol-3-yl)glycerol 3-phosphate + CO2 + H2O</text>
        <dbReference type="Rhea" id="RHEA:23476"/>
        <dbReference type="ChEBI" id="CHEBI:15377"/>
        <dbReference type="ChEBI" id="CHEBI:15378"/>
        <dbReference type="ChEBI" id="CHEBI:16526"/>
        <dbReference type="ChEBI" id="CHEBI:58613"/>
        <dbReference type="ChEBI" id="CHEBI:58866"/>
        <dbReference type="EC" id="4.1.1.48"/>
    </reaction>
</comment>
<evidence type="ECO:0000313" key="19">
    <source>
        <dbReference type="EMBL" id="OOS07168.1"/>
    </source>
</evidence>
<dbReference type="PANTHER" id="PTHR22854:SF2">
    <property type="entry name" value="INDOLE-3-GLYCEROL-PHOSPHATE SYNTHASE"/>
    <property type="match status" value="1"/>
</dbReference>
<sequence length="473" mass="52602">MNSSITILQKIQQDKEIWIAQQQAAFPLAQFRSQVQPSDRYFYAALQQQKAQKRNAFILECKKASPSKGLIRANFDLDEIAGVYKHYAAAISVLTDEKYFQGQFAYVTQVRQQVSQPVLCKDFILSEYQVYLARYHHADAILLMLSLLNDEQYRQLATLAHRLGMGVLTETSNEQEFERAIALQAKVIGVNNRNLHDLSIDLCRTEQLVRRYAAQLPADTIIISESGIHHHQHIRRLESVADGFLIGSSLMAQADLNNAVRAVIFGENKVCGLTRTEDVQTAYAQGALYGGLIFVPTSPRCVSVEQATALTQAAPLRFVGVFQHQAVSLVAEIATALRLFAVQLHGDEDQNYRQQLRAMLPPDCQIWQAVSVTPEQSQLSLPQNATTDRYLIDTKLNNQQGGTGVAFNWTIIPATFKDKIMLAGGIAPHNIAAALAQQCLGVDINSGAEQQAGIKDPQKLQAIFHHIHRKGNS</sequence>
<keyword evidence="12 15" id="KW-0456">Lyase</keyword>
<protein>
    <recommendedName>
        <fullName evidence="15 16">Multifunctional fusion protein</fullName>
    </recommendedName>
    <domain>
        <recommendedName>
            <fullName evidence="15">Indole-3-glycerol phosphate synthase</fullName>
            <shortName evidence="15">IGPS</shortName>
            <ecNumber evidence="15">4.1.1.48</ecNumber>
        </recommendedName>
    </domain>
    <domain>
        <recommendedName>
            <fullName evidence="16">N-(5'-phosphoribosyl)anthranilate isomerase</fullName>
            <shortName evidence="16">PRAI</shortName>
            <ecNumber evidence="16">5.3.1.24</ecNumber>
        </recommendedName>
    </domain>
</protein>
<dbReference type="InterPro" id="IPR001240">
    <property type="entry name" value="PRAI_dom"/>
</dbReference>
<dbReference type="InterPro" id="IPR011060">
    <property type="entry name" value="RibuloseP-bd_barrel"/>
</dbReference>
<keyword evidence="7 15" id="KW-0028">Amino-acid biosynthesis</keyword>
<organism evidence="19 20">
    <name type="scientific">[Haemophilus] felis</name>
    <dbReference type="NCBI Taxonomy" id="123822"/>
    <lineage>
        <taxon>Bacteria</taxon>
        <taxon>Pseudomonadati</taxon>
        <taxon>Pseudomonadota</taxon>
        <taxon>Gammaproteobacteria</taxon>
        <taxon>Pasteurellales</taxon>
        <taxon>Pasteurellaceae</taxon>
    </lineage>
</organism>
<dbReference type="Pfam" id="PF00697">
    <property type="entry name" value="PRAI"/>
    <property type="match status" value="1"/>
</dbReference>
<comment type="similarity">
    <text evidence="15">Belongs to the TrpC family.</text>
</comment>
<dbReference type="GO" id="GO:0004640">
    <property type="term" value="F:phosphoribosylanthranilate isomerase activity"/>
    <property type="evidence" value="ECO:0007669"/>
    <property type="project" value="UniProtKB-UniRule"/>
</dbReference>
<comment type="similarity">
    <text evidence="6">In the C-terminal section; belongs to the TrpF family.</text>
</comment>
<reference evidence="19 20" key="1">
    <citation type="submission" date="2017-02" db="EMBL/GenBank/DDBJ databases">
        <title>Draft genome sequence of Haemophilus felis CCUG 31170 type strain.</title>
        <authorList>
            <person name="Engstrom-Jakobsson H."/>
            <person name="Salva-Serra F."/>
            <person name="Thorell K."/>
            <person name="Gonzales-Siles L."/>
            <person name="Karlsson R."/>
            <person name="Boulund F."/>
            <person name="Engstrand L."/>
            <person name="Kristiansson E."/>
            <person name="Moore E."/>
        </authorList>
    </citation>
    <scope>NUCLEOTIDE SEQUENCE [LARGE SCALE GENOMIC DNA]</scope>
    <source>
        <strain evidence="19 20">CCUG 31170</strain>
    </source>
</reference>
<evidence type="ECO:0000256" key="12">
    <source>
        <dbReference type="ARBA" id="ARBA00023239"/>
    </source>
</evidence>
<dbReference type="EC" id="5.3.1.24" evidence="16"/>
<dbReference type="PANTHER" id="PTHR22854">
    <property type="entry name" value="TRYPTOPHAN BIOSYNTHESIS PROTEIN"/>
    <property type="match status" value="1"/>
</dbReference>
<evidence type="ECO:0000313" key="20">
    <source>
        <dbReference type="Proteomes" id="UP000190023"/>
    </source>
</evidence>
<evidence type="ECO:0000256" key="5">
    <source>
        <dbReference type="ARBA" id="ARBA00007902"/>
    </source>
</evidence>
<dbReference type="InterPro" id="IPR045186">
    <property type="entry name" value="Indole-3-glycerol_P_synth"/>
</dbReference>